<evidence type="ECO:0000313" key="3">
    <source>
        <dbReference type="EMBL" id="MFD2459320.1"/>
    </source>
</evidence>
<dbReference type="EMBL" id="JBHUKU010000006">
    <property type="protein sequence ID" value="MFD2459320.1"/>
    <property type="molecule type" value="Genomic_DNA"/>
</dbReference>
<evidence type="ECO:0000313" key="4">
    <source>
        <dbReference type="Proteomes" id="UP001597419"/>
    </source>
</evidence>
<keyword evidence="2" id="KW-0732">Signal</keyword>
<dbReference type="Pfam" id="PF12079">
    <property type="entry name" value="DUF3558"/>
    <property type="match status" value="1"/>
</dbReference>
<feature type="signal peptide" evidence="2">
    <location>
        <begin position="1"/>
        <end position="23"/>
    </location>
</feature>
<proteinExistence type="predicted"/>
<dbReference type="PROSITE" id="PS51257">
    <property type="entry name" value="PROKAR_LIPOPROTEIN"/>
    <property type="match status" value="1"/>
</dbReference>
<protein>
    <submittedName>
        <fullName evidence="3">DUF3558 domain-containing protein</fullName>
    </submittedName>
</protein>
<sequence length="218" mass="22726">MNRTTRWLIPVLGAGALALSACSTTTPGSAQPSQAGETGGKPPSGAIDDVPGPGVPKVAAPIDFTNYLTKPCESLHSNQVDELLGENATPKPDLKAGAGPTCVWRKGSSQAAVTVNFLTLVPIGATKPMGLTGYYNNREKDFKFFEVLPSIDGYPAIAYGVKDERKTEGVCTVATGTSDRYAFNVAINLSPGNIATKDPCEYAKKVAGEVLANIKGGH</sequence>
<feature type="region of interest" description="Disordered" evidence="1">
    <location>
        <begin position="23"/>
        <end position="52"/>
    </location>
</feature>
<gene>
    <name evidence="3" type="ORF">ACFSYJ_11965</name>
</gene>
<accession>A0ABW5GG61</accession>
<evidence type="ECO:0000256" key="2">
    <source>
        <dbReference type="SAM" id="SignalP"/>
    </source>
</evidence>
<name>A0ABW5GG61_9PSEU</name>
<dbReference type="RefSeq" id="WP_345396326.1">
    <property type="nucleotide sequence ID" value="NZ_BAABHG010000008.1"/>
</dbReference>
<feature type="compositionally biased region" description="Polar residues" evidence="1">
    <location>
        <begin position="23"/>
        <end position="36"/>
    </location>
</feature>
<keyword evidence="4" id="KW-1185">Reference proteome</keyword>
<comment type="caution">
    <text evidence="3">The sequence shown here is derived from an EMBL/GenBank/DDBJ whole genome shotgun (WGS) entry which is preliminary data.</text>
</comment>
<evidence type="ECO:0000256" key="1">
    <source>
        <dbReference type="SAM" id="MobiDB-lite"/>
    </source>
</evidence>
<dbReference type="Proteomes" id="UP001597419">
    <property type="component" value="Unassembled WGS sequence"/>
</dbReference>
<feature type="chain" id="PRO_5046873487" evidence="2">
    <location>
        <begin position="24"/>
        <end position="218"/>
    </location>
</feature>
<dbReference type="InterPro" id="IPR024520">
    <property type="entry name" value="DUF3558"/>
</dbReference>
<reference evidence="4" key="1">
    <citation type="journal article" date="2019" name="Int. J. Syst. Evol. Microbiol.">
        <title>The Global Catalogue of Microorganisms (GCM) 10K type strain sequencing project: providing services to taxonomists for standard genome sequencing and annotation.</title>
        <authorList>
            <consortium name="The Broad Institute Genomics Platform"/>
            <consortium name="The Broad Institute Genome Sequencing Center for Infectious Disease"/>
            <person name="Wu L."/>
            <person name="Ma J."/>
        </authorList>
    </citation>
    <scope>NUCLEOTIDE SEQUENCE [LARGE SCALE GENOMIC DNA]</scope>
    <source>
        <strain evidence="4">CGMCC 4.7643</strain>
    </source>
</reference>
<organism evidence="3 4">
    <name type="scientific">Amycolatopsis samaneae</name>
    <dbReference type="NCBI Taxonomy" id="664691"/>
    <lineage>
        <taxon>Bacteria</taxon>
        <taxon>Bacillati</taxon>
        <taxon>Actinomycetota</taxon>
        <taxon>Actinomycetes</taxon>
        <taxon>Pseudonocardiales</taxon>
        <taxon>Pseudonocardiaceae</taxon>
        <taxon>Amycolatopsis</taxon>
    </lineage>
</organism>